<evidence type="ECO:0000313" key="1">
    <source>
        <dbReference type="EMBL" id="RUO34066.1"/>
    </source>
</evidence>
<proteinExistence type="predicted"/>
<dbReference type="RefSeq" id="WP_126798601.1">
    <property type="nucleotide sequence ID" value="NZ_PIPO01000002.1"/>
</dbReference>
<name>A0A432WJT0_9GAMM</name>
<gene>
    <name evidence="1" type="ORF">CWE14_06395</name>
</gene>
<keyword evidence="2" id="KW-1185">Reference proteome</keyword>
<dbReference type="Pfam" id="PF05258">
    <property type="entry name" value="DciA"/>
    <property type="match status" value="1"/>
</dbReference>
<reference evidence="1 2" key="1">
    <citation type="journal article" date="2011" name="Front. Microbiol.">
        <title>Genomic signatures of strain selection and enhancement in Bacillus atrophaeus var. globigii, a historical biowarfare simulant.</title>
        <authorList>
            <person name="Gibbons H.S."/>
            <person name="Broomall S.M."/>
            <person name="McNew L.A."/>
            <person name="Daligault H."/>
            <person name="Chapman C."/>
            <person name="Bruce D."/>
            <person name="Karavis M."/>
            <person name="Krepps M."/>
            <person name="McGregor P.A."/>
            <person name="Hong C."/>
            <person name="Park K.H."/>
            <person name="Akmal A."/>
            <person name="Feldman A."/>
            <person name="Lin J.S."/>
            <person name="Chang W.E."/>
            <person name="Higgs B.W."/>
            <person name="Demirev P."/>
            <person name="Lindquist J."/>
            <person name="Liem A."/>
            <person name="Fochler E."/>
            <person name="Read T.D."/>
            <person name="Tapia R."/>
            <person name="Johnson S."/>
            <person name="Bishop-Lilly K.A."/>
            <person name="Detter C."/>
            <person name="Han C."/>
            <person name="Sozhamannan S."/>
            <person name="Rosenzweig C.N."/>
            <person name="Skowronski E.W."/>
        </authorList>
    </citation>
    <scope>NUCLEOTIDE SEQUENCE [LARGE SCALE GENOMIC DNA]</scope>
    <source>
        <strain evidence="1 2">Y4G10-17</strain>
    </source>
</reference>
<protein>
    <recommendedName>
        <fullName evidence="3">DUF721 domain-containing protein</fullName>
    </recommendedName>
</protein>
<organism evidence="1 2">
    <name type="scientific">Aliidiomarina soli</name>
    <dbReference type="NCBI Taxonomy" id="1928574"/>
    <lineage>
        <taxon>Bacteria</taxon>
        <taxon>Pseudomonadati</taxon>
        <taxon>Pseudomonadota</taxon>
        <taxon>Gammaproteobacteria</taxon>
        <taxon>Alteromonadales</taxon>
        <taxon>Idiomarinaceae</taxon>
        <taxon>Aliidiomarina</taxon>
    </lineage>
</organism>
<evidence type="ECO:0008006" key="3">
    <source>
        <dbReference type="Google" id="ProtNLM"/>
    </source>
</evidence>
<dbReference type="Proteomes" id="UP000287823">
    <property type="component" value="Unassembled WGS sequence"/>
</dbReference>
<dbReference type="AlphaFoldDB" id="A0A432WJT0"/>
<sequence length="104" mass="12248">MIRKRARDIRQIMQQSRLSSVQQRTEQFQVWQRLWQESLPADLAPFCRCTAVSQGVIKIAVASAAWIPRLRMLEPHLIDYFNQFLEQPVHATEIKVDPGFSQRR</sequence>
<comment type="caution">
    <text evidence="1">The sequence shown here is derived from an EMBL/GenBank/DDBJ whole genome shotgun (WGS) entry which is preliminary data.</text>
</comment>
<dbReference type="EMBL" id="PIPO01000002">
    <property type="protein sequence ID" value="RUO34066.1"/>
    <property type="molecule type" value="Genomic_DNA"/>
</dbReference>
<accession>A0A432WJT0</accession>
<dbReference type="InterPro" id="IPR007922">
    <property type="entry name" value="DciA-like"/>
</dbReference>
<evidence type="ECO:0000313" key="2">
    <source>
        <dbReference type="Proteomes" id="UP000287823"/>
    </source>
</evidence>